<dbReference type="InterPro" id="IPR036291">
    <property type="entry name" value="NAD(P)-bd_dom_sf"/>
</dbReference>
<gene>
    <name evidence="2" type="ORF">GC096_02365</name>
</gene>
<dbReference type="InterPro" id="IPR001509">
    <property type="entry name" value="Epimerase_deHydtase"/>
</dbReference>
<organism evidence="2 3">
    <name type="scientific">Paenibacillus plantarum</name>
    <dbReference type="NCBI Taxonomy" id="2654975"/>
    <lineage>
        <taxon>Bacteria</taxon>
        <taxon>Bacillati</taxon>
        <taxon>Bacillota</taxon>
        <taxon>Bacilli</taxon>
        <taxon>Bacillales</taxon>
        <taxon>Paenibacillaceae</taxon>
        <taxon>Paenibacillus</taxon>
    </lineage>
</organism>
<accession>A0ABX1X3K9</accession>
<dbReference type="PANTHER" id="PTHR43245">
    <property type="entry name" value="BIFUNCTIONAL POLYMYXIN RESISTANCE PROTEIN ARNA"/>
    <property type="match status" value="1"/>
</dbReference>
<comment type="caution">
    <text evidence="2">The sequence shown here is derived from an EMBL/GenBank/DDBJ whole genome shotgun (WGS) entry which is preliminary data.</text>
</comment>
<dbReference type="RefSeq" id="WP_171628699.1">
    <property type="nucleotide sequence ID" value="NZ_WHNY01000005.1"/>
</dbReference>
<dbReference type="Pfam" id="PF01370">
    <property type="entry name" value="Epimerase"/>
    <property type="match status" value="1"/>
</dbReference>
<keyword evidence="3" id="KW-1185">Reference proteome</keyword>
<evidence type="ECO:0000313" key="2">
    <source>
        <dbReference type="EMBL" id="NOU62889.1"/>
    </source>
</evidence>
<dbReference type="Gene3D" id="3.40.50.720">
    <property type="entry name" value="NAD(P)-binding Rossmann-like Domain"/>
    <property type="match status" value="1"/>
</dbReference>
<evidence type="ECO:0000259" key="1">
    <source>
        <dbReference type="Pfam" id="PF01370"/>
    </source>
</evidence>
<proteinExistence type="predicted"/>
<evidence type="ECO:0000313" key="3">
    <source>
        <dbReference type="Proteomes" id="UP000653578"/>
    </source>
</evidence>
<sequence>MNILVTGATGFVGERLCQRLAERHQLIGMSRSKFTGVDFAIKGNFDRFEDLRLLDEYNIDIVVHLAAVTGGSSEEDSLAVNVQGTRRLYRYLLDRGCRRFIAASSIAAVGGLDKDFVPQALPMPDNHECLATDAYGWSKWLMEDLNRYLHRKTSDADFVNLRLGAVVPDDWEPLYVDGSTQMNIPFILLGRVYASDVIEGIVRVIEEPSKPRATSYNLVGPDISSSVPATEILQTLLHARGTELDLSYYRQPGNEFKPIYSMERMKEDFGFEPVRSVRRARP</sequence>
<protein>
    <submittedName>
        <fullName evidence="2">NAD-dependent epimerase/dehydratase family protein</fullName>
    </submittedName>
</protein>
<dbReference type="SUPFAM" id="SSF51735">
    <property type="entry name" value="NAD(P)-binding Rossmann-fold domains"/>
    <property type="match status" value="1"/>
</dbReference>
<reference evidence="2 3" key="1">
    <citation type="submission" date="2019-10" db="EMBL/GenBank/DDBJ databases">
        <title>Description of Paenibacillus humi sp. nov.</title>
        <authorList>
            <person name="Carlier A."/>
            <person name="Qi S."/>
        </authorList>
    </citation>
    <scope>NUCLEOTIDE SEQUENCE [LARGE SCALE GENOMIC DNA]</scope>
    <source>
        <strain evidence="2 3">LMG 31461</strain>
    </source>
</reference>
<dbReference type="EMBL" id="WHNY01000005">
    <property type="protein sequence ID" value="NOU62889.1"/>
    <property type="molecule type" value="Genomic_DNA"/>
</dbReference>
<name>A0ABX1X3K9_9BACL</name>
<feature type="domain" description="NAD-dependent epimerase/dehydratase" evidence="1">
    <location>
        <begin position="3"/>
        <end position="166"/>
    </location>
</feature>
<dbReference type="InterPro" id="IPR050177">
    <property type="entry name" value="Lipid_A_modif_metabolic_enz"/>
</dbReference>
<dbReference type="Proteomes" id="UP000653578">
    <property type="component" value="Unassembled WGS sequence"/>
</dbReference>